<dbReference type="AlphaFoldDB" id="A0A4Q2KS50"/>
<reference evidence="2 3" key="1">
    <citation type="submission" date="2019-01" db="EMBL/GenBank/DDBJ databases">
        <title>Agromyces.</title>
        <authorList>
            <person name="Li J."/>
        </authorList>
    </citation>
    <scope>NUCLEOTIDE SEQUENCE [LARGE SCALE GENOMIC DNA]</scope>
    <source>
        <strain evidence="2 3">DSM 15934</strain>
    </source>
</reference>
<keyword evidence="1" id="KW-0472">Membrane</keyword>
<evidence type="ECO:0000256" key="1">
    <source>
        <dbReference type="SAM" id="Phobius"/>
    </source>
</evidence>
<dbReference type="EMBL" id="SDPN01000048">
    <property type="protein sequence ID" value="RXZ67457.1"/>
    <property type="molecule type" value="Genomic_DNA"/>
</dbReference>
<feature type="transmembrane region" description="Helical" evidence="1">
    <location>
        <begin position="39"/>
        <end position="60"/>
    </location>
</feature>
<dbReference type="OrthoDB" id="4981041at2"/>
<feature type="transmembrane region" description="Helical" evidence="1">
    <location>
        <begin position="12"/>
        <end position="33"/>
    </location>
</feature>
<keyword evidence="1" id="KW-1133">Transmembrane helix</keyword>
<keyword evidence="3" id="KW-1185">Reference proteome</keyword>
<proteinExistence type="predicted"/>
<dbReference type="RefSeq" id="WP_129522224.1">
    <property type="nucleotide sequence ID" value="NZ_SDPN01000048.1"/>
</dbReference>
<sequence length="207" mass="22708">MTIRAPRSKPLLAWEPFPFLVLLVLLLATTVVRPDATPWAFWPLVALTAAAAVLLIRSLVRSSRPANPDQWGDLTSLEGLTLVDAPHVDRKVRTVVPVADVERHQPSIELARLHGGTEQQAVLVPRASRWLSRRYRIGVQLVGGNRPRHAGFLGSSAEERWVELLDGFRARGEYVRVPALVTGASRPYGVELDLSGLPHLEDGTATG</sequence>
<comment type="caution">
    <text evidence="2">The sequence shown here is derived from an EMBL/GenBank/DDBJ whole genome shotgun (WGS) entry which is preliminary data.</text>
</comment>
<gene>
    <name evidence="2" type="ORF">ESP51_17740</name>
</gene>
<evidence type="ECO:0000313" key="2">
    <source>
        <dbReference type="EMBL" id="RXZ67457.1"/>
    </source>
</evidence>
<name>A0A4Q2KS50_9MICO</name>
<protein>
    <submittedName>
        <fullName evidence="2">Uncharacterized protein</fullName>
    </submittedName>
</protein>
<dbReference type="Proteomes" id="UP000293865">
    <property type="component" value="Unassembled WGS sequence"/>
</dbReference>
<organism evidence="2 3">
    <name type="scientific">Agromyces albus</name>
    <dbReference type="NCBI Taxonomy" id="205332"/>
    <lineage>
        <taxon>Bacteria</taxon>
        <taxon>Bacillati</taxon>
        <taxon>Actinomycetota</taxon>
        <taxon>Actinomycetes</taxon>
        <taxon>Micrococcales</taxon>
        <taxon>Microbacteriaceae</taxon>
        <taxon>Agromyces</taxon>
    </lineage>
</organism>
<keyword evidence="1" id="KW-0812">Transmembrane</keyword>
<accession>A0A4Q2KS50</accession>
<evidence type="ECO:0000313" key="3">
    <source>
        <dbReference type="Proteomes" id="UP000293865"/>
    </source>
</evidence>